<feature type="region of interest" description="Disordered" evidence="1">
    <location>
        <begin position="1"/>
        <end position="42"/>
    </location>
</feature>
<proteinExistence type="predicted"/>
<dbReference type="KEGG" id="fvr:FVEG_15705"/>
<name>W7MAS7_GIBM7</name>
<dbReference type="GeneID" id="30072581"/>
<reference evidence="2 3" key="1">
    <citation type="journal article" date="2010" name="Nature">
        <title>Comparative genomics reveals mobile pathogenicity chromosomes in Fusarium.</title>
        <authorList>
            <person name="Ma L.J."/>
            <person name="van der Does H.C."/>
            <person name="Borkovich K.A."/>
            <person name="Coleman J.J."/>
            <person name="Daboussi M.J."/>
            <person name="Di Pietro A."/>
            <person name="Dufresne M."/>
            <person name="Freitag M."/>
            <person name="Grabherr M."/>
            <person name="Henrissat B."/>
            <person name="Houterman P.M."/>
            <person name="Kang S."/>
            <person name="Shim W.B."/>
            <person name="Woloshuk C."/>
            <person name="Xie X."/>
            <person name="Xu J.R."/>
            <person name="Antoniw J."/>
            <person name="Baker S.E."/>
            <person name="Bluhm B.H."/>
            <person name="Breakspear A."/>
            <person name="Brown D.W."/>
            <person name="Butchko R.A."/>
            <person name="Chapman S."/>
            <person name="Coulson R."/>
            <person name="Coutinho P.M."/>
            <person name="Danchin E.G."/>
            <person name="Diener A."/>
            <person name="Gale L.R."/>
            <person name="Gardiner D.M."/>
            <person name="Goff S."/>
            <person name="Hammond-Kosack K.E."/>
            <person name="Hilburn K."/>
            <person name="Hua-Van A."/>
            <person name="Jonkers W."/>
            <person name="Kazan K."/>
            <person name="Kodira C.D."/>
            <person name="Koehrsen M."/>
            <person name="Kumar L."/>
            <person name="Lee Y.H."/>
            <person name="Li L."/>
            <person name="Manners J.M."/>
            <person name="Miranda-Saavedra D."/>
            <person name="Mukherjee M."/>
            <person name="Park G."/>
            <person name="Park J."/>
            <person name="Park S.Y."/>
            <person name="Proctor R.H."/>
            <person name="Regev A."/>
            <person name="Ruiz-Roldan M.C."/>
            <person name="Sain D."/>
            <person name="Sakthikumar S."/>
            <person name="Sykes S."/>
            <person name="Schwartz D.C."/>
            <person name="Turgeon B.G."/>
            <person name="Wapinski I."/>
            <person name="Yoder O."/>
            <person name="Young S."/>
            <person name="Zeng Q."/>
            <person name="Zhou S."/>
            <person name="Galagan J."/>
            <person name="Cuomo C.A."/>
            <person name="Kistler H.C."/>
            <person name="Rep M."/>
        </authorList>
    </citation>
    <scope>NUCLEOTIDE SEQUENCE [LARGE SCALE GENOMIC DNA]</scope>
    <source>
        <strain evidence="3">M3125 / FGSC 7600</strain>
    </source>
</reference>
<gene>
    <name evidence="2" type="ORF">FVEG_15705</name>
</gene>
<sequence>MSVPLGLREGSGQSEGGGGIEFMNEEETKKGRKRSMKKGNKVCPEKKKKIMTSLPRRVFYMLRVERRLEKARFCLTQAEEIDFLSDDCTKFSGVAYEFPYVGGNVEFSG</sequence>
<dbReference type="VEuPathDB" id="FungiDB:FVEG_15705"/>
<accession>W7MAS7</accession>
<feature type="compositionally biased region" description="Low complexity" evidence="1">
    <location>
        <begin position="1"/>
        <end position="12"/>
    </location>
</feature>
<feature type="compositionally biased region" description="Basic residues" evidence="1">
    <location>
        <begin position="30"/>
        <end position="42"/>
    </location>
</feature>
<evidence type="ECO:0000313" key="3">
    <source>
        <dbReference type="Proteomes" id="UP000009096"/>
    </source>
</evidence>
<organism evidence="2 3">
    <name type="scientific">Gibberella moniliformis (strain M3125 / FGSC 7600)</name>
    <name type="common">Maize ear and stalk rot fungus</name>
    <name type="synonym">Fusarium verticillioides</name>
    <dbReference type="NCBI Taxonomy" id="334819"/>
    <lineage>
        <taxon>Eukaryota</taxon>
        <taxon>Fungi</taxon>
        <taxon>Dikarya</taxon>
        <taxon>Ascomycota</taxon>
        <taxon>Pezizomycotina</taxon>
        <taxon>Sordariomycetes</taxon>
        <taxon>Hypocreomycetidae</taxon>
        <taxon>Hypocreales</taxon>
        <taxon>Nectriaceae</taxon>
        <taxon>Fusarium</taxon>
        <taxon>Fusarium fujikuroi species complex</taxon>
    </lineage>
</organism>
<dbReference type="OrthoDB" id="4630416at2759"/>
<dbReference type="EMBL" id="DS022247">
    <property type="protein sequence ID" value="EWG44690.1"/>
    <property type="molecule type" value="Genomic_DNA"/>
</dbReference>
<dbReference type="RefSeq" id="XP_018750881.1">
    <property type="nucleotide sequence ID" value="XM_018904898.1"/>
</dbReference>
<protein>
    <submittedName>
        <fullName evidence="2">Uncharacterized protein</fullName>
    </submittedName>
</protein>
<dbReference type="Proteomes" id="UP000009096">
    <property type="component" value="Chromosome 3"/>
</dbReference>
<dbReference type="AlphaFoldDB" id="W7MAS7"/>
<evidence type="ECO:0000256" key="1">
    <source>
        <dbReference type="SAM" id="MobiDB-lite"/>
    </source>
</evidence>
<evidence type="ECO:0000313" key="2">
    <source>
        <dbReference type="EMBL" id="EWG44690.1"/>
    </source>
</evidence>
<keyword evidence="3" id="KW-1185">Reference proteome</keyword>